<dbReference type="Proteomes" id="UP000250796">
    <property type="component" value="Chromosome MESINF"/>
</dbReference>
<evidence type="ECO:0000256" key="1">
    <source>
        <dbReference type="SAM" id="SignalP"/>
    </source>
</evidence>
<dbReference type="RefSeq" id="WP_169698563.1">
    <property type="nucleotide sequence ID" value="NZ_LS974202.1"/>
</dbReference>
<dbReference type="GO" id="GO:0052689">
    <property type="term" value="F:carboxylic ester hydrolase activity"/>
    <property type="evidence" value="ECO:0007669"/>
    <property type="project" value="TreeGrafter"/>
</dbReference>
<organism evidence="4 5">
    <name type="scientific">Mesotoga infera</name>
    <dbReference type="NCBI Taxonomy" id="1236046"/>
    <lineage>
        <taxon>Bacteria</taxon>
        <taxon>Thermotogati</taxon>
        <taxon>Thermotogota</taxon>
        <taxon>Thermotogae</taxon>
        <taxon>Kosmotogales</taxon>
        <taxon>Kosmotogaceae</taxon>
        <taxon>Mesotoga</taxon>
    </lineage>
</organism>
<feature type="domain" description="DUF3887" evidence="3">
    <location>
        <begin position="26"/>
        <end position="113"/>
    </location>
</feature>
<dbReference type="InterPro" id="IPR024981">
    <property type="entry name" value="DUF3887"/>
</dbReference>
<evidence type="ECO:0000259" key="2">
    <source>
        <dbReference type="Pfam" id="PF07819"/>
    </source>
</evidence>
<keyword evidence="5" id="KW-1185">Reference proteome</keyword>
<dbReference type="EMBL" id="LS974202">
    <property type="protein sequence ID" value="SSC12185.1"/>
    <property type="molecule type" value="Genomic_DNA"/>
</dbReference>
<evidence type="ECO:0000259" key="3">
    <source>
        <dbReference type="Pfam" id="PF13026"/>
    </source>
</evidence>
<gene>
    <name evidence="4" type="ORF">MESINF_0736</name>
</gene>
<dbReference type="SUPFAM" id="SSF53474">
    <property type="entry name" value="alpha/beta-Hydrolases"/>
    <property type="match status" value="1"/>
</dbReference>
<dbReference type="KEGG" id="minf:MESINF_0736"/>
<name>A0A7Z7LDU5_9BACT</name>
<reference evidence="4 5" key="1">
    <citation type="submission" date="2017-01" db="EMBL/GenBank/DDBJ databases">
        <authorList>
            <person name="Erauso G."/>
        </authorList>
    </citation>
    <scope>NUCLEOTIDE SEQUENCE [LARGE SCALE GENOMIC DNA]</scope>
    <source>
        <strain evidence="4">MESINF1</strain>
    </source>
</reference>
<dbReference type="PANTHER" id="PTHR43265">
    <property type="entry name" value="ESTERASE ESTD"/>
    <property type="match status" value="1"/>
</dbReference>
<feature type="signal peptide" evidence="1">
    <location>
        <begin position="1"/>
        <end position="19"/>
    </location>
</feature>
<dbReference type="InterPro" id="IPR053145">
    <property type="entry name" value="AB_hydrolase_Est10"/>
</dbReference>
<dbReference type="AlphaFoldDB" id="A0A7Z7LDU5"/>
<protein>
    <submittedName>
        <fullName evidence="4">Dienelactone hydrolase-like enzyme</fullName>
    </submittedName>
</protein>
<feature type="chain" id="PRO_5030733220" evidence="1">
    <location>
        <begin position="20"/>
        <end position="438"/>
    </location>
</feature>
<proteinExistence type="predicted"/>
<dbReference type="InterPro" id="IPR012908">
    <property type="entry name" value="PGAP1-ab_dom-like"/>
</dbReference>
<dbReference type="Pfam" id="PF13026">
    <property type="entry name" value="DUF3887"/>
    <property type="match status" value="1"/>
</dbReference>
<dbReference type="Gene3D" id="3.40.50.1820">
    <property type="entry name" value="alpha/beta hydrolase"/>
    <property type="match status" value="1"/>
</dbReference>
<feature type="domain" description="GPI inositol-deacylase PGAP1-like alpha/beta" evidence="2">
    <location>
        <begin position="231"/>
        <end position="313"/>
    </location>
</feature>
<sequence length="438" mass="49237">MQRKLVLLLVVLFSVLAMASVDIAIQYINGLYEGRFEEIYQMQDETMRKAQPVTVLKNLKTQLDVQLGRPIATLDVQQVQQGEYMVYVFATEFKAGIFDFIVTLNTEGKVAGFFVRPSSYQKTETQPVEVPEERPLPEYVNPANYTEQDITVGKDPYYLPAKLMVPNGLESYPLVIILQGSGTHDIDGTLGPNKPYRDLAAGLASRGIATLRYPKKYYVYPQQAAEIGINADAEYIEDALTIIGQMKGIPQFSSIYLAGHSMGGMVAPWIAREAGVDGMILLAGSPMKLAQISLDQNLDLVGVQLTEEQKAQTKDFFTKMLNQEIPPETDLGQGITAGYYYSFDKYFCMPVLEETEMPVLIVNAELDFQSPKKYFDVFVEKLGERPNITLKLLPGLNHIFNETDGTIKSVEEYDRPGYVAVELIDLLEEWIKREAERK</sequence>
<accession>A0A7Z7LDU5</accession>
<keyword evidence="1" id="KW-0732">Signal</keyword>
<evidence type="ECO:0000313" key="4">
    <source>
        <dbReference type="EMBL" id="SSC12185.1"/>
    </source>
</evidence>
<dbReference type="Pfam" id="PF07819">
    <property type="entry name" value="PGAP1"/>
    <property type="match status" value="1"/>
</dbReference>
<dbReference type="PANTHER" id="PTHR43265:SF1">
    <property type="entry name" value="ESTERASE ESTD"/>
    <property type="match status" value="1"/>
</dbReference>
<evidence type="ECO:0000313" key="5">
    <source>
        <dbReference type="Proteomes" id="UP000250796"/>
    </source>
</evidence>
<dbReference type="InterPro" id="IPR029058">
    <property type="entry name" value="AB_hydrolase_fold"/>
</dbReference>
<keyword evidence="4" id="KW-0378">Hydrolase</keyword>
<dbReference type="Gene3D" id="3.10.450.590">
    <property type="match status" value="1"/>
</dbReference>